<evidence type="ECO:0000256" key="4">
    <source>
        <dbReference type="ARBA" id="ARBA00023136"/>
    </source>
</evidence>
<evidence type="ECO:0000256" key="5">
    <source>
        <dbReference type="ARBA" id="ARBA00023237"/>
    </source>
</evidence>
<dbReference type="Proteomes" id="UP000184164">
    <property type="component" value="Unassembled WGS sequence"/>
</dbReference>
<dbReference type="Pfam" id="PF14322">
    <property type="entry name" value="SusD-like_3"/>
    <property type="match status" value="1"/>
</dbReference>
<evidence type="ECO:0000313" key="8">
    <source>
        <dbReference type="EMBL" id="SHE93789.1"/>
    </source>
</evidence>
<comment type="similarity">
    <text evidence="2">Belongs to the SusD family.</text>
</comment>
<proteinExistence type="inferred from homology"/>
<evidence type="ECO:0000256" key="3">
    <source>
        <dbReference type="ARBA" id="ARBA00022729"/>
    </source>
</evidence>
<evidence type="ECO:0000313" key="9">
    <source>
        <dbReference type="Proteomes" id="UP000184164"/>
    </source>
</evidence>
<evidence type="ECO:0000256" key="1">
    <source>
        <dbReference type="ARBA" id="ARBA00004442"/>
    </source>
</evidence>
<dbReference type="OrthoDB" id="5694214at2"/>
<feature type="domain" description="SusD-like N-terminal" evidence="7">
    <location>
        <begin position="36"/>
        <end position="225"/>
    </location>
</feature>
<dbReference type="AlphaFoldDB" id="A0A1M4XJW4"/>
<evidence type="ECO:0000256" key="2">
    <source>
        <dbReference type="ARBA" id="ARBA00006275"/>
    </source>
</evidence>
<organism evidence="8 9">
    <name type="scientific">Mariniphaga anaerophila</name>
    <dbReference type="NCBI Taxonomy" id="1484053"/>
    <lineage>
        <taxon>Bacteria</taxon>
        <taxon>Pseudomonadati</taxon>
        <taxon>Bacteroidota</taxon>
        <taxon>Bacteroidia</taxon>
        <taxon>Marinilabiliales</taxon>
        <taxon>Prolixibacteraceae</taxon>
        <taxon>Mariniphaga</taxon>
    </lineage>
</organism>
<keyword evidence="4" id="KW-0472">Membrane</keyword>
<dbReference type="InterPro" id="IPR033985">
    <property type="entry name" value="SusD-like_N"/>
</dbReference>
<evidence type="ECO:0000259" key="6">
    <source>
        <dbReference type="Pfam" id="PF07980"/>
    </source>
</evidence>
<dbReference type="InterPro" id="IPR012944">
    <property type="entry name" value="SusD_RagB_dom"/>
</dbReference>
<evidence type="ECO:0000259" key="7">
    <source>
        <dbReference type="Pfam" id="PF14322"/>
    </source>
</evidence>
<name>A0A1M4XJW4_9BACT</name>
<keyword evidence="3" id="KW-0732">Signal</keyword>
<gene>
    <name evidence="8" type="ORF">SAMN05444274_10330</name>
</gene>
<keyword evidence="9" id="KW-1185">Reference proteome</keyword>
<reference evidence="8 9" key="1">
    <citation type="submission" date="2016-11" db="EMBL/GenBank/DDBJ databases">
        <authorList>
            <person name="Jaros S."/>
            <person name="Januszkiewicz K."/>
            <person name="Wedrychowicz H."/>
        </authorList>
    </citation>
    <scope>NUCLEOTIDE SEQUENCE [LARGE SCALE GENOMIC DNA]</scope>
    <source>
        <strain evidence="8 9">DSM 26910</strain>
    </source>
</reference>
<dbReference type="GO" id="GO:0009279">
    <property type="term" value="C:cell outer membrane"/>
    <property type="evidence" value="ECO:0007669"/>
    <property type="project" value="UniProtKB-SubCell"/>
</dbReference>
<dbReference type="STRING" id="1484053.SAMN05444274_10330"/>
<sequence length="474" mass="53471">MKNNKFIFILIVIGLLLTACESLLEIDPTSSEEILATDALQTESDIEELLNSAYDALSGIYGGTFQRSGDLLGDDLTFKPGVTSNLVNIYNRFSTVYFTDHDTYSNSYISIMRANTVLENIDDIPMSEDTRKELKAECYFIRAICHFALVRLYSQPYGYKIDNSHKGIVLKTNTKIELLARNTVEEVYTLIESDLKTAESDLPASNSDFARATTWAAKAFLAQLYFQKHDYDKAFSMANDVVTNSGLQPDPSHLQRFLSTSETVGSEVYEPSSEVLFKLVSSPGRNKAVGGYFDEYRADATNIPNIRIDPDVYYDIISANSQDKRVALWYEIFNANQDNEYVACTKYNKSFKNIPLAFITEQKFIRAESALLKPVVNKAIAIEDLDDIRERAFGDNSRNVNSDISEENLLIAIQKEKRLELMCEGFRTQDLKRRGSGGEDGLMVRGVSWDYPGMVLQITASEANELFELNEEPQ</sequence>
<protein>
    <submittedName>
        <fullName evidence="8">SusD family protein</fullName>
    </submittedName>
</protein>
<keyword evidence="5" id="KW-0998">Cell outer membrane</keyword>
<dbReference type="RefSeq" id="WP_072999970.1">
    <property type="nucleotide sequence ID" value="NZ_FQUM01000003.1"/>
</dbReference>
<dbReference type="Pfam" id="PF07980">
    <property type="entry name" value="SusD_RagB"/>
    <property type="match status" value="1"/>
</dbReference>
<dbReference type="SUPFAM" id="SSF48452">
    <property type="entry name" value="TPR-like"/>
    <property type="match status" value="1"/>
</dbReference>
<accession>A0A1M4XJW4</accession>
<dbReference type="Gene3D" id="1.25.40.390">
    <property type="match status" value="1"/>
</dbReference>
<dbReference type="CDD" id="cd08977">
    <property type="entry name" value="SusD"/>
    <property type="match status" value="1"/>
</dbReference>
<dbReference type="EMBL" id="FQUM01000003">
    <property type="protein sequence ID" value="SHE93789.1"/>
    <property type="molecule type" value="Genomic_DNA"/>
</dbReference>
<comment type="subcellular location">
    <subcellularLocation>
        <location evidence="1">Cell outer membrane</location>
    </subcellularLocation>
</comment>
<dbReference type="PROSITE" id="PS51257">
    <property type="entry name" value="PROKAR_LIPOPROTEIN"/>
    <property type="match status" value="1"/>
</dbReference>
<dbReference type="InterPro" id="IPR011990">
    <property type="entry name" value="TPR-like_helical_dom_sf"/>
</dbReference>
<feature type="domain" description="RagB/SusD" evidence="6">
    <location>
        <begin position="378"/>
        <end position="433"/>
    </location>
</feature>